<evidence type="ECO:0000313" key="3">
    <source>
        <dbReference type="EMBL" id="OYR03000.1"/>
    </source>
</evidence>
<dbReference type="RefSeq" id="WP_094543038.1">
    <property type="nucleotide sequence ID" value="NZ_NEEZ01000021.1"/>
</dbReference>
<feature type="region of interest" description="Disordered" evidence="2">
    <location>
        <begin position="54"/>
        <end position="82"/>
    </location>
</feature>
<name>A0AA44SK42_CITFR</name>
<dbReference type="EMBL" id="NEFA01000016">
    <property type="protein sequence ID" value="OYR03000.1"/>
    <property type="molecule type" value="Genomic_DNA"/>
</dbReference>
<dbReference type="Proteomes" id="UP000215827">
    <property type="component" value="Unassembled WGS sequence"/>
</dbReference>
<feature type="coiled-coil region" evidence="1">
    <location>
        <begin position="5"/>
        <end position="39"/>
    </location>
</feature>
<protein>
    <submittedName>
        <fullName evidence="3">Uncharacterized protein</fullName>
    </submittedName>
</protein>
<evidence type="ECO:0000256" key="2">
    <source>
        <dbReference type="SAM" id="MobiDB-lite"/>
    </source>
</evidence>
<gene>
    <name evidence="3" type="ORF">B9P89_14775</name>
</gene>
<comment type="caution">
    <text evidence="3">The sequence shown here is derived from an EMBL/GenBank/DDBJ whole genome shotgun (WGS) entry which is preliminary data.</text>
</comment>
<keyword evidence="1" id="KW-0175">Coiled coil</keyword>
<reference evidence="3 4" key="1">
    <citation type="submission" date="2017-04" db="EMBL/GenBank/DDBJ databases">
        <title>Emergence of KPC-2-producing Citrobacter isolates from sediments of a Chinese river.</title>
        <authorList>
            <person name="Zheng B."/>
        </authorList>
    </citation>
    <scope>NUCLEOTIDE SEQUENCE [LARGE SCALE GENOMIC DNA]</scope>
    <source>
        <strain evidence="3 4">C191</strain>
    </source>
</reference>
<dbReference type="AlphaFoldDB" id="A0AA44SK42"/>
<accession>A0AA44SK42</accession>
<evidence type="ECO:0000256" key="1">
    <source>
        <dbReference type="SAM" id="Coils"/>
    </source>
</evidence>
<organism evidence="3 4">
    <name type="scientific">Citrobacter freundii</name>
    <dbReference type="NCBI Taxonomy" id="546"/>
    <lineage>
        <taxon>Bacteria</taxon>
        <taxon>Pseudomonadati</taxon>
        <taxon>Pseudomonadota</taxon>
        <taxon>Gammaproteobacteria</taxon>
        <taxon>Enterobacterales</taxon>
        <taxon>Enterobacteriaceae</taxon>
        <taxon>Citrobacter</taxon>
        <taxon>Citrobacter freundii complex</taxon>
    </lineage>
</organism>
<evidence type="ECO:0000313" key="4">
    <source>
        <dbReference type="Proteomes" id="UP000215827"/>
    </source>
</evidence>
<proteinExistence type="predicted"/>
<sequence>MKPTYEQLEQQVLDMAVQLANAESKCSELAAENAELKSGFKYFSYSEMAGFEEHDTAESAMKSADADLSGERDEASSEGWSEETDTICWGVIVQKAVENKFEKPSEENGWIGWSDYALLPPIETPDTDSFLAEVRAQGVEAFVMDFTEPAVMNNGTFYNEDLVEASKEFAAQLRKDGAA</sequence>